<dbReference type="SUPFAM" id="SSF56059">
    <property type="entry name" value="Glutathione synthetase ATP-binding domain-like"/>
    <property type="match status" value="1"/>
</dbReference>
<sequence length="361" mass="38786">MTGMIFNDEVPAVHELNYALHSTLLLVVKILILEYVTGGGMRQESLPDGLAAEAELMLHALLRDLMDINGVTELVVLRDDRLPALRIAGDIRVVAVGVSTDFSACWQSHAAQCDAVWPIAPETAGILSGLCHSVEAGCRRLLNSSASAVSMASSKLETCRVLRTHGLPVVETCRLHEAVCPPGLAVIVKPDDGAGCDGMSYFADGLPDSLLLPADFLVQPWLSGESLSLSGVFCHGDALLLSVNRQVIDVTQTPIVLTACEVNIYDDRDGAWQHLLERVARAMPGLWGYAGIDLIMTATGPSILEVNPRLTSSYAGIRPATGVNPAEQVLKLLQTGKIAPFVCRTDEIWRVHLNKDKGPLL</sequence>
<dbReference type="Gene3D" id="3.40.50.11770">
    <property type="match status" value="1"/>
</dbReference>
<dbReference type="Gene3D" id="2.30.36.100">
    <property type="match status" value="1"/>
</dbReference>
<reference evidence="3 4" key="1">
    <citation type="submission" date="2019-09" db="EMBL/GenBank/DDBJ databases">
        <title>Ecophysiology of the spiral-shaped methanotroph Methylospira mobilis as revealed by the complete genome sequence.</title>
        <authorList>
            <person name="Oshkin I.Y."/>
            <person name="Dedysh S.N."/>
            <person name="Miroshnikov K."/>
            <person name="Danilova O.V."/>
            <person name="Hakobyan A."/>
            <person name="Liesack W."/>
        </authorList>
    </citation>
    <scope>NUCLEOTIDE SEQUENCE [LARGE SCALE GENOMIC DNA]</scope>
    <source>
        <strain evidence="3 4">Shm1</strain>
    </source>
</reference>
<dbReference type="KEGG" id="mmob:F6R98_18225"/>
<protein>
    <submittedName>
        <fullName evidence="3">ATP-grasp domain-containing protein</fullName>
    </submittedName>
</protein>
<dbReference type="PROSITE" id="PS50975">
    <property type="entry name" value="ATP_GRASP"/>
    <property type="match status" value="1"/>
</dbReference>
<dbReference type="EMBL" id="CP044205">
    <property type="protein sequence ID" value="QFY44330.1"/>
    <property type="molecule type" value="Genomic_DNA"/>
</dbReference>
<name>A0A5Q0BKM2_9GAMM</name>
<dbReference type="GO" id="GO:0005524">
    <property type="term" value="F:ATP binding"/>
    <property type="evidence" value="ECO:0007669"/>
    <property type="project" value="UniProtKB-UniRule"/>
</dbReference>
<dbReference type="InParanoid" id="A0A5Q0BKM2"/>
<dbReference type="PIRSF" id="PIRSF016766">
    <property type="entry name" value="UCP016766_ATPgrasp"/>
    <property type="match status" value="1"/>
</dbReference>
<dbReference type="Pfam" id="PF18301">
    <property type="entry name" value="preATP-grasp_3"/>
    <property type="match status" value="1"/>
</dbReference>
<dbReference type="AlphaFoldDB" id="A0A5Q0BKM2"/>
<evidence type="ECO:0000259" key="2">
    <source>
        <dbReference type="PROSITE" id="PS50975"/>
    </source>
</evidence>
<organism evidence="3 4">
    <name type="scientific">Candidatus Methylospira mobilis</name>
    <dbReference type="NCBI Taxonomy" id="1808979"/>
    <lineage>
        <taxon>Bacteria</taxon>
        <taxon>Pseudomonadati</taxon>
        <taxon>Pseudomonadota</taxon>
        <taxon>Gammaproteobacteria</taxon>
        <taxon>Methylococcales</taxon>
        <taxon>Methylococcaceae</taxon>
        <taxon>Candidatus Methylospira</taxon>
    </lineage>
</organism>
<evidence type="ECO:0000313" key="4">
    <source>
        <dbReference type="Proteomes" id="UP000325755"/>
    </source>
</evidence>
<dbReference type="InterPro" id="IPR024710">
    <property type="entry name" value="MfnD"/>
</dbReference>
<keyword evidence="1" id="KW-0547">Nucleotide-binding</keyword>
<dbReference type="Proteomes" id="UP000325755">
    <property type="component" value="Chromosome"/>
</dbReference>
<keyword evidence="1" id="KW-0067">ATP-binding</keyword>
<keyword evidence="4" id="KW-1185">Reference proteome</keyword>
<gene>
    <name evidence="3" type="ORF">F6R98_18225</name>
</gene>
<dbReference type="InterPro" id="IPR003806">
    <property type="entry name" value="ATP-grasp_PylC-type"/>
</dbReference>
<evidence type="ECO:0000256" key="1">
    <source>
        <dbReference type="PROSITE-ProRule" id="PRU00409"/>
    </source>
</evidence>
<feature type="domain" description="ATP-grasp" evidence="2">
    <location>
        <begin position="159"/>
        <end position="334"/>
    </location>
</feature>
<proteinExistence type="predicted"/>
<dbReference type="Pfam" id="PF02655">
    <property type="entry name" value="ATP-grasp_3"/>
    <property type="match status" value="1"/>
</dbReference>
<dbReference type="Gene3D" id="3.30.470.20">
    <property type="entry name" value="ATP-grasp fold, B domain"/>
    <property type="match status" value="1"/>
</dbReference>
<accession>A0A5Q0BKM2</accession>
<dbReference type="InterPro" id="IPR040803">
    <property type="entry name" value="MfnD_preATP-grasp"/>
</dbReference>
<dbReference type="OrthoDB" id="271331at2"/>
<dbReference type="InterPro" id="IPR011761">
    <property type="entry name" value="ATP-grasp"/>
</dbReference>
<dbReference type="GO" id="GO:0046872">
    <property type="term" value="F:metal ion binding"/>
    <property type="evidence" value="ECO:0007669"/>
    <property type="project" value="InterPro"/>
</dbReference>
<evidence type="ECO:0000313" key="3">
    <source>
        <dbReference type="EMBL" id="QFY44330.1"/>
    </source>
</evidence>